<dbReference type="EMBL" id="QQBC01000009">
    <property type="protein sequence ID" value="RDI64062.1"/>
    <property type="molecule type" value="Genomic_DNA"/>
</dbReference>
<comment type="caution">
    <text evidence="5">The sequence shown here is derived from an EMBL/GenBank/DDBJ whole genome shotgun (WGS) entry which is preliminary data.</text>
</comment>
<dbReference type="InterPro" id="IPR001077">
    <property type="entry name" value="COMT_C"/>
</dbReference>
<dbReference type="InterPro" id="IPR016461">
    <property type="entry name" value="COMT-like"/>
</dbReference>
<evidence type="ECO:0000259" key="4">
    <source>
        <dbReference type="Pfam" id="PF00891"/>
    </source>
</evidence>
<dbReference type="Pfam" id="PF00891">
    <property type="entry name" value="Methyltransf_2"/>
    <property type="match status" value="1"/>
</dbReference>
<keyword evidence="6" id="KW-1185">Reference proteome</keyword>
<proteinExistence type="predicted"/>
<keyword evidence="2 5" id="KW-0808">Transferase</keyword>
<dbReference type="AlphaFoldDB" id="A0A370I003"/>
<dbReference type="InterPro" id="IPR029063">
    <property type="entry name" value="SAM-dependent_MTases_sf"/>
</dbReference>
<evidence type="ECO:0000256" key="3">
    <source>
        <dbReference type="ARBA" id="ARBA00022691"/>
    </source>
</evidence>
<keyword evidence="3" id="KW-0949">S-adenosyl-L-methionine</keyword>
<dbReference type="STRING" id="1210086.GCA_001613105_03478"/>
<dbReference type="Gene3D" id="3.40.50.150">
    <property type="entry name" value="Vaccinia Virus protein VP39"/>
    <property type="match status" value="1"/>
</dbReference>
<dbReference type="SUPFAM" id="SSF53335">
    <property type="entry name" value="S-adenosyl-L-methionine-dependent methyltransferases"/>
    <property type="match status" value="1"/>
</dbReference>
<dbReference type="GO" id="GO:0032259">
    <property type="term" value="P:methylation"/>
    <property type="evidence" value="ECO:0007669"/>
    <property type="project" value="UniProtKB-KW"/>
</dbReference>
<dbReference type="RefSeq" id="WP_067998841.1">
    <property type="nucleotide sequence ID" value="NZ_QQBC01000009.1"/>
</dbReference>
<accession>A0A370I003</accession>
<evidence type="ECO:0000256" key="1">
    <source>
        <dbReference type="ARBA" id="ARBA00022603"/>
    </source>
</evidence>
<gene>
    <name evidence="5" type="ORF">DFR76_109403</name>
</gene>
<dbReference type="Proteomes" id="UP000254869">
    <property type="component" value="Unassembled WGS sequence"/>
</dbReference>
<evidence type="ECO:0000313" key="6">
    <source>
        <dbReference type="Proteomes" id="UP000254869"/>
    </source>
</evidence>
<keyword evidence="1 5" id="KW-0489">Methyltransferase</keyword>
<name>A0A370I003_9NOCA</name>
<evidence type="ECO:0000313" key="5">
    <source>
        <dbReference type="EMBL" id="RDI64062.1"/>
    </source>
</evidence>
<sequence>MVPDGDEPHLTKAIDLTMLGMMTGKERTEREYRDLLTGSGFTLDRIVYTPTPYSILEATLG</sequence>
<reference evidence="5 6" key="1">
    <citation type="submission" date="2018-07" db="EMBL/GenBank/DDBJ databases">
        <title>Genomic Encyclopedia of Type Strains, Phase IV (KMG-IV): sequencing the most valuable type-strain genomes for metagenomic binning, comparative biology and taxonomic classification.</title>
        <authorList>
            <person name="Goeker M."/>
        </authorList>
    </citation>
    <scope>NUCLEOTIDE SEQUENCE [LARGE SCALE GENOMIC DNA]</scope>
    <source>
        <strain evidence="5 6">DSM 44290</strain>
    </source>
</reference>
<evidence type="ECO:0000256" key="2">
    <source>
        <dbReference type="ARBA" id="ARBA00022679"/>
    </source>
</evidence>
<organism evidence="5 6">
    <name type="scientific">Nocardia pseudobrasiliensis</name>
    <dbReference type="NCBI Taxonomy" id="45979"/>
    <lineage>
        <taxon>Bacteria</taxon>
        <taxon>Bacillati</taxon>
        <taxon>Actinomycetota</taxon>
        <taxon>Actinomycetes</taxon>
        <taxon>Mycobacteriales</taxon>
        <taxon>Nocardiaceae</taxon>
        <taxon>Nocardia</taxon>
    </lineage>
</organism>
<protein>
    <submittedName>
        <fullName evidence="5">O-methyltransferase</fullName>
    </submittedName>
</protein>
<feature type="domain" description="O-methyltransferase C-terminal" evidence="4">
    <location>
        <begin position="4"/>
        <end position="41"/>
    </location>
</feature>
<dbReference type="GO" id="GO:0008171">
    <property type="term" value="F:O-methyltransferase activity"/>
    <property type="evidence" value="ECO:0007669"/>
    <property type="project" value="InterPro"/>
</dbReference>
<dbReference type="PROSITE" id="PS51683">
    <property type="entry name" value="SAM_OMT_II"/>
    <property type="match status" value="1"/>
</dbReference>